<evidence type="ECO:0000313" key="5">
    <source>
        <dbReference type="Proteomes" id="UP000240542"/>
    </source>
</evidence>
<dbReference type="GO" id="GO:0016758">
    <property type="term" value="F:hexosyltransferase activity"/>
    <property type="evidence" value="ECO:0007669"/>
    <property type="project" value="TreeGrafter"/>
</dbReference>
<sequence length="573" mass="61145">MVAFTAVRNFAKAAVFTATLTVRHLRAEPARVPLLGLRLLPSPARRAVRGAAQRIGGLPRCYALWDAGRRAEMREEVRRLSRGASIASLARLAAFTLAVEQPVLAGELLERIPQGRRRAGLSHRLGVTTGQVVPARAPRRWNAITVAPDRRTRSQAVVNGQRSVPVRVLHVVTNALPHTNAGYTQRTHRIALGQQAAGVEPHVLTRIGYPLTKGVRDARALVVVDGVRYHRLLPWRAPKDDAAGFAASLRMAAEVVRRVRPDVLHAASDHRNGALALALGRMFAIPVVYEVRGFLEESWLSRDPSRSPSDAFYQAERAAETECMLAADAVVTLGEAMRAEIVGRGVAPSAVNVIGNAVDDAFLAPLPDREAPRAALGIGAGDFVVGSTTSCYSYEGLDTLVDAVALLRGRGVPAHLLLVGDGPELGALRERAAALGGAAHLPGRVPAAEVRGYHAALDVFAVPRRDERVCRLVTPLKPVEAMAGGLPVVASDLPALAELVEPGVTGELIPPDDSEALANCLESLFYSRTTSADYGRAAKAGVGADRTWAAAARRYLEIYKQITGELSDSGHIG</sequence>
<gene>
    <name evidence="4" type="ORF">CLV63_10972</name>
</gene>
<protein>
    <submittedName>
        <fullName evidence="4">Glycosyltransferase involved in cell wall biosynthesis</fullName>
    </submittedName>
</protein>
<dbReference type="PANTHER" id="PTHR45947">
    <property type="entry name" value="SULFOQUINOVOSYL TRANSFERASE SQD2"/>
    <property type="match status" value="1"/>
</dbReference>
<keyword evidence="2 4" id="KW-0808">Transferase</keyword>
<accession>A0A2P8DIT5</accession>
<dbReference type="GO" id="GO:1901137">
    <property type="term" value="P:carbohydrate derivative biosynthetic process"/>
    <property type="evidence" value="ECO:0007669"/>
    <property type="project" value="UniProtKB-ARBA"/>
</dbReference>
<dbReference type="Pfam" id="PF13692">
    <property type="entry name" value="Glyco_trans_1_4"/>
    <property type="match status" value="1"/>
</dbReference>
<keyword evidence="5" id="KW-1185">Reference proteome</keyword>
<keyword evidence="1" id="KW-0328">Glycosyltransferase</keyword>
<dbReference type="InterPro" id="IPR050194">
    <property type="entry name" value="Glycosyltransferase_grp1"/>
</dbReference>
<proteinExistence type="predicted"/>
<dbReference type="EMBL" id="PYGA01000009">
    <property type="protein sequence ID" value="PSK97069.1"/>
    <property type="molecule type" value="Genomic_DNA"/>
</dbReference>
<dbReference type="AlphaFoldDB" id="A0A2P8DIT5"/>
<comment type="caution">
    <text evidence="4">The sequence shown here is derived from an EMBL/GenBank/DDBJ whole genome shotgun (WGS) entry which is preliminary data.</text>
</comment>
<dbReference type="CDD" id="cd03794">
    <property type="entry name" value="GT4_WbuB-like"/>
    <property type="match status" value="1"/>
</dbReference>
<evidence type="ECO:0000313" key="4">
    <source>
        <dbReference type="EMBL" id="PSK97069.1"/>
    </source>
</evidence>
<dbReference type="Proteomes" id="UP000240542">
    <property type="component" value="Unassembled WGS sequence"/>
</dbReference>
<organism evidence="4 5">
    <name type="scientific">Murinocardiopsis flavida</name>
    <dbReference type="NCBI Taxonomy" id="645275"/>
    <lineage>
        <taxon>Bacteria</taxon>
        <taxon>Bacillati</taxon>
        <taxon>Actinomycetota</taxon>
        <taxon>Actinomycetes</taxon>
        <taxon>Streptosporangiales</taxon>
        <taxon>Nocardiopsidaceae</taxon>
        <taxon>Murinocardiopsis</taxon>
    </lineage>
</organism>
<reference evidence="4 5" key="1">
    <citation type="submission" date="2018-03" db="EMBL/GenBank/DDBJ databases">
        <title>Genomic Encyclopedia of Archaeal and Bacterial Type Strains, Phase II (KMG-II): from individual species to whole genera.</title>
        <authorList>
            <person name="Goeker M."/>
        </authorList>
    </citation>
    <scope>NUCLEOTIDE SEQUENCE [LARGE SCALE GENOMIC DNA]</scope>
    <source>
        <strain evidence="4 5">DSM 45312</strain>
    </source>
</reference>
<name>A0A2P8DIT5_9ACTN</name>
<evidence type="ECO:0000256" key="2">
    <source>
        <dbReference type="ARBA" id="ARBA00022679"/>
    </source>
</evidence>
<dbReference type="SUPFAM" id="SSF53756">
    <property type="entry name" value="UDP-Glycosyltransferase/glycogen phosphorylase"/>
    <property type="match status" value="1"/>
</dbReference>
<dbReference type="Pfam" id="PF13579">
    <property type="entry name" value="Glyco_trans_4_4"/>
    <property type="match status" value="1"/>
</dbReference>
<feature type="domain" description="Glycosyltransferase subfamily 4-like N-terminal" evidence="3">
    <location>
        <begin position="182"/>
        <end position="356"/>
    </location>
</feature>
<dbReference type="PANTHER" id="PTHR45947:SF3">
    <property type="entry name" value="SULFOQUINOVOSYL TRANSFERASE SQD2"/>
    <property type="match status" value="1"/>
</dbReference>
<dbReference type="InterPro" id="IPR028098">
    <property type="entry name" value="Glyco_trans_4-like_N"/>
</dbReference>
<evidence type="ECO:0000259" key="3">
    <source>
        <dbReference type="Pfam" id="PF13579"/>
    </source>
</evidence>
<dbReference type="RefSeq" id="WP_245928808.1">
    <property type="nucleotide sequence ID" value="NZ_PYGA01000009.1"/>
</dbReference>
<evidence type="ECO:0000256" key="1">
    <source>
        <dbReference type="ARBA" id="ARBA00022676"/>
    </source>
</evidence>
<dbReference type="Gene3D" id="3.40.50.2000">
    <property type="entry name" value="Glycogen Phosphorylase B"/>
    <property type="match status" value="2"/>
</dbReference>